<dbReference type="InterPro" id="IPR050330">
    <property type="entry name" value="Bact_OuterMem_StrucFunc"/>
</dbReference>
<feature type="domain" description="OmpA-like" evidence="5">
    <location>
        <begin position="107"/>
        <end position="240"/>
    </location>
</feature>
<keyword evidence="4" id="KW-1133">Transmembrane helix</keyword>
<evidence type="ECO:0000256" key="1">
    <source>
        <dbReference type="PROSITE-ProRule" id="PRU00473"/>
    </source>
</evidence>
<dbReference type="SUPFAM" id="SSF103088">
    <property type="entry name" value="OmpA-like"/>
    <property type="match status" value="1"/>
</dbReference>
<keyword evidence="2" id="KW-0175">Coiled coil</keyword>
<keyword evidence="1 4" id="KW-0472">Membrane</keyword>
<dbReference type="CDD" id="cd07185">
    <property type="entry name" value="OmpA_C-like"/>
    <property type="match status" value="1"/>
</dbReference>
<feature type="compositionally biased region" description="Polar residues" evidence="3">
    <location>
        <begin position="247"/>
        <end position="256"/>
    </location>
</feature>
<evidence type="ECO:0000313" key="6">
    <source>
        <dbReference type="EMBL" id="MBM3224833.1"/>
    </source>
</evidence>
<proteinExistence type="predicted"/>
<evidence type="ECO:0000256" key="4">
    <source>
        <dbReference type="SAM" id="Phobius"/>
    </source>
</evidence>
<dbReference type="Gene3D" id="3.30.1330.60">
    <property type="entry name" value="OmpA-like domain"/>
    <property type="match status" value="1"/>
</dbReference>
<dbReference type="PANTHER" id="PTHR30329:SF21">
    <property type="entry name" value="LIPOPROTEIN YIAD-RELATED"/>
    <property type="match status" value="1"/>
</dbReference>
<evidence type="ECO:0000256" key="2">
    <source>
        <dbReference type="SAM" id="Coils"/>
    </source>
</evidence>
<dbReference type="InterPro" id="IPR006665">
    <property type="entry name" value="OmpA-like"/>
</dbReference>
<dbReference type="GO" id="GO:0016020">
    <property type="term" value="C:membrane"/>
    <property type="evidence" value="ECO:0007669"/>
    <property type="project" value="UniProtKB-UniRule"/>
</dbReference>
<organism evidence="6 7">
    <name type="scientific">Tectimicrobiota bacterium</name>
    <dbReference type="NCBI Taxonomy" id="2528274"/>
    <lineage>
        <taxon>Bacteria</taxon>
        <taxon>Pseudomonadati</taxon>
        <taxon>Nitrospinota/Tectimicrobiota group</taxon>
        <taxon>Candidatus Tectimicrobiota</taxon>
    </lineage>
</organism>
<dbReference type="PANTHER" id="PTHR30329">
    <property type="entry name" value="STATOR ELEMENT OF FLAGELLAR MOTOR COMPLEX"/>
    <property type="match status" value="1"/>
</dbReference>
<name>A0A938B4K8_UNCTE</name>
<feature type="coiled-coil region" evidence="2">
    <location>
        <begin position="46"/>
        <end position="80"/>
    </location>
</feature>
<feature type="transmembrane region" description="Helical" evidence="4">
    <location>
        <begin position="20"/>
        <end position="37"/>
    </location>
</feature>
<feature type="region of interest" description="Disordered" evidence="3">
    <location>
        <begin position="247"/>
        <end position="266"/>
    </location>
</feature>
<evidence type="ECO:0000259" key="5">
    <source>
        <dbReference type="PROSITE" id="PS51123"/>
    </source>
</evidence>
<protein>
    <submittedName>
        <fullName evidence="6">OmpA family protein</fullName>
    </submittedName>
</protein>
<comment type="caution">
    <text evidence="6">The sequence shown here is derived from an EMBL/GenBank/DDBJ whole genome shotgun (WGS) entry which is preliminary data.</text>
</comment>
<keyword evidence="4" id="KW-0812">Transmembrane</keyword>
<evidence type="ECO:0000256" key="3">
    <source>
        <dbReference type="SAM" id="MobiDB-lite"/>
    </source>
</evidence>
<evidence type="ECO:0000313" key="7">
    <source>
        <dbReference type="Proteomes" id="UP000712673"/>
    </source>
</evidence>
<dbReference type="AlphaFoldDB" id="A0A938B4K8"/>
<dbReference type="InterPro" id="IPR036737">
    <property type="entry name" value="OmpA-like_sf"/>
</dbReference>
<dbReference type="Proteomes" id="UP000712673">
    <property type="component" value="Unassembled WGS sequence"/>
</dbReference>
<accession>A0A938B4K8</accession>
<dbReference type="PROSITE" id="PS51123">
    <property type="entry name" value="OMPA_2"/>
    <property type="match status" value="1"/>
</dbReference>
<sequence length="266" mass="28994">MREGVMAAPHEAHEGLSSSLTDLMTSLAVIFILLLVASHNNKQRQVNLSQQQLDETRVQFEGAQRELLQAQQQTRATRQNILVALQQALDVFVAQGVKAEADPRDPLGLLVLVPEGLLEFAVNGDTIPPGGLAFLRHFTPKLAATICAETFRDEINTMVIEGHTDSSGSDAINLPLSQARSMAVVQESLAVLQPEPVLRSCFLTFLAASGRGSSEPFRDSAGKEDKARSRRVVFKIRVRSLEQRQLQEALTSSMTTAPGRPTDGSR</sequence>
<dbReference type="EMBL" id="VGLS01000415">
    <property type="protein sequence ID" value="MBM3224833.1"/>
    <property type="molecule type" value="Genomic_DNA"/>
</dbReference>
<reference evidence="6" key="1">
    <citation type="submission" date="2019-03" db="EMBL/GenBank/DDBJ databases">
        <title>Lake Tanganyika Metagenome-Assembled Genomes (MAGs).</title>
        <authorList>
            <person name="Tran P."/>
        </authorList>
    </citation>
    <scope>NUCLEOTIDE SEQUENCE</scope>
    <source>
        <strain evidence="6">K_DeepCast_65m_m2_066</strain>
    </source>
</reference>
<gene>
    <name evidence="6" type="ORF">FJZ47_13650</name>
</gene>